<evidence type="ECO:0000256" key="1">
    <source>
        <dbReference type="ARBA" id="ARBA00022857"/>
    </source>
</evidence>
<protein>
    <submittedName>
        <fullName evidence="3">Uncharacterized protein</fullName>
    </submittedName>
</protein>
<gene>
    <name evidence="3" type="ORF">HYC85_006584</name>
</gene>
<accession>A0A7J7HP12</accession>
<dbReference type="Proteomes" id="UP000593564">
    <property type="component" value="Unassembled WGS sequence"/>
</dbReference>
<dbReference type="InterPro" id="IPR045000">
    <property type="entry name" value="TR"/>
</dbReference>
<dbReference type="PANTHER" id="PTHR42898:SF79">
    <property type="entry name" value="NAD(P)-BINDING ROSSMANN-FOLD PROTEIN"/>
    <property type="match status" value="1"/>
</dbReference>
<keyword evidence="2" id="KW-0560">Oxidoreductase</keyword>
<organism evidence="3 4">
    <name type="scientific">Camellia sinensis</name>
    <name type="common">Tea plant</name>
    <name type="synonym">Thea sinensis</name>
    <dbReference type="NCBI Taxonomy" id="4442"/>
    <lineage>
        <taxon>Eukaryota</taxon>
        <taxon>Viridiplantae</taxon>
        <taxon>Streptophyta</taxon>
        <taxon>Embryophyta</taxon>
        <taxon>Tracheophyta</taxon>
        <taxon>Spermatophyta</taxon>
        <taxon>Magnoliopsida</taxon>
        <taxon>eudicotyledons</taxon>
        <taxon>Gunneridae</taxon>
        <taxon>Pentapetalae</taxon>
        <taxon>asterids</taxon>
        <taxon>Ericales</taxon>
        <taxon>Theaceae</taxon>
        <taxon>Camellia</taxon>
    </lineage>
</organism>
<dbReference type="Gene3D" id="3.40.50.720">
    <property type="entry name" value="NAD(P)-binding Rossmann-like Domain"/>
    <property type="match status" value="2"/>
</dbReference>
<dbReference type="Pfam" id="PF00106">
    <property type="entry name" value="adh_short"/>
    <property type="match status" value="1"/>
</dbReference>
<proteinExistence type="predicted"/>
<evidence type="ECO:0000256" key="2">
    <source>
        <dbReference type="ARBA" id="ARBA00023002"/>
    </source>
</evidence>
<reference evidence="4" key="1">
    <citation type="journal article" date="2020" name="Nat. Commun.">
        <title>Genome assembly of wild tea tree DASZ reveals pedigree and selection history of tea varieties.</title>
        <authorList>
            <person name="Zhang W."/>
            <person name="Zhang Y."/>
            <person name="Qiu H."/>
            <person name="Guo Y."/>
            <person name="Wan H."/>
            <person name="Zhang X."/>
            <person name="Scossa F."/>
            <person name="Alseekh S."/>
            <person name="Zhang Q."/>
            <person name="Wang P."/>
            <person name="Xu L."/>
            <person name="Schmidt M.H."/>
            <person name="Jia X."/>
            <person name="Li D."/>
            <person name="Zhu A."/>
            <person name="Guo F."/>
            <person name="Chen W."/>
            <person name="Ni D."/>
            <person name="Usadel B."/>
            <person name="Fernie A.R."/>
            <person name="Wen W."/>
        </authorList>
    </citation>
    <scope>NUCLEOTIDE SEQUENCE [LARGE SCALE GENOMIC DNA]</scope>
    <source>
        <strain evidence="4">cv. G240</strain>
    </source>
</reference>
<dbReference type="GO" id="GO:0016491">
    <property type="term" value="F:oxidoreductase activity"/>
    <property type="evidence" value="ECO:0007669"/>
    <property type="project" value="UniProtKB-KW"/>
</dbReference>
<name>A0A7J7HP12_CAMSI</name>
<comment type="caution">
    <text evidence="3">The sequence shown here is derived from an EMBL/GenBank/DDBJ whole genome shotgun (WGS) entry which is preliminary data.</text>
</comment>
<keyword evidence="4" id="KW-1185">Reference proteome</keyword>
<dbReference type="EMBL" id="JACBKZ010000003">
    <property type="protein sequence ID" value="KAF5953728.1"/>
    <property type="molecule type" value="Genomic_DNA"/>
</dbReference>
<dbReference type="PRINTS" id="PR00081">
    <property type="entry name" value="GDHRDH"/>
</dbReference>
<keyword evidence="1" id="KW-0521">NADP</keyword>
<sequence length="158" mass="17129">MALEAEKSCRYGRWSLKRMTALVTGGTRGIGYAIVEELAGFGAVIHTFSRNQQNSMNAYKNGKGKGYCEWISMQVNNAGILIHKQTTEYTAEDFSNLMSTNFEAPFHLSQLAHPLLKASGNGNVVFISSTAGIIAAPSSPPFALTKGTLNTKSDIEYT</sequence>
<dbReference type="SUPFAM" id="SSF51735">
    <property type="entry name" value="NAD(P)-binding Rossmann-fold domains"/>
    <property type="match status" value="1"/>
</dbReference>
<dbReference type="PANTHER" id="PTHR42898">
    <property type="entry name" value="TROPINONE REDUCTASE"/>
    <property type="match status" value="1"/>
</dbReference>
<reference evidence="3 4" key="2">
    <citation type="submission" date="2020-07" db="EMBL/GenBank/DDBJ databases">
        <title>Genome assembly of wild tea tree DASZ reveals pedigree and selection history of tea varieties.</title>
        <authorList>
            <person name="Zhang W."/>
        </authorList>
    </citation>
    <scope>NUCLEOTIDE SEQUENCE [LARGE SCALE GENOMIC DNA]</scope>
    <source>
        <strain evidence="4">cv. G240</strain>
        <tissue evidence="3">Leaf</tissue>
    </source>
</reference>
<evidence type="ECO:0000313" key="3">
    <source>
        <dbReference type="EMBL" id="KAF5953728.1"/>
    </source>
</evidence>
<dbReference type="InterPro" id="IPR036291">
    <property type="entry name" value="NAD(P)-bd_dom_sf"/>
</dbReference>
<evidence type="ECO:0000313" key="4">
    <source>
        <dbReference type="Proteomes" id="UP000593564"/>
    </source>
</evidence>
<dbReference type="AlphaFoldDB" id="A0A7J7HP12"/>
<dbReference type="InterPro" id="IPR002347">
    <property type="entry name" value="SDR_fam"/>
</dbReference>